<evidence type="ECO:0000256" key="5">
    <source>
        <dbReference type="ARBA" id="ARBA00022741"/>
    </source>
</evidence>
<dbReference type="GO" id="GO:0030145">
    <property type="term" value="F:manganese ion binding"/>
    <property type="evidence" value="ECO:0007669"/>
    <property type="project" value="TreeGrafter"/>
</dbReference>
<keyword evidence="5" id="KW-0547">Nucleotide-binding</keyword>
<dbReference type="InterPro" id="IPR008209">
    <property type="entry name" value="PEP_carboxykinase_GTP"/>
</dbReference>
<dbReference type="Gene3D" id="3.40.449.10">
    <property type="entry name" value="Phosphoenolpyruvate Carboxykinase, domain 1"/>
    <property type="match status" value="1"/>
</dbReference>
<feature type="non-terminal residue" evidence="12">
    <location>
        <position position="1"/>
    </location>
</feature>
<evidence type="ECO:0000256" key="8">
    <source>
        <dbReference type="ARBA" id="ARBA00023211"/>
    </source>
</evidence>
<dbReference type="Pfam" id="PF00821">
    <property type="entry name" value="PEPCK_GTP"/>
    <property type="match status" value="1"/>
</dbReference>
<dbReference type="GO" id="GO:0042594">
    <property type="term" value="P:response to starvation"/>
    <property type="evidence" value="ECO:0007669"/>
    <property type="project" value="TreeGrafter"/>
</dbReference>
<gene>
    <name evidence="12" type="ORF">A2664_00135</name>
</gene>
<feature type="domain" description="Phosphoenolpyruvate carboxykinase GTP-utilising N-terminal" evidence="11">
    <location>
        <begin position="4"/>
        <end position="210"/>
    </location>
</feature>
<evidence type="ECO:0000256" key="7">
    <source>
        <dbReference type="ARBA" id="ARBA00023134"/>
    </source>
</evidence>
<dbReference type="SUPFAM" id="SSF68923">
    <property type="entry name" value="PEP carboxykinase N-terminal domain"/>
    <property type="match status" value="1"/>
</dbReference>
<dbReference type="HAMAP" id="MF_00452">
    <property type="entry name" value="PEPCK_GTP"/>
    <property type="match status" value="1"/>
</dbReference>
<dbReference type="AlphaFoldDB" id="A0A1G2M6M1"/>
<dbReference type="GO" id="GO:0046327">
    <property type="term" value="P:glycerol biosynthetic process from pyruvate"/>
    <property type="evidence" value="ECO:0007669"/>
    <property type="project" value="TreeGrafter"/>
</dbReference>
<keyword evidence="8" id="KW-0464">Manganese</keyword>
<name>A0A1G2M6M1_9BACT</name>
<dbReference type="Gene3D" id="3.90.228.20">
    <property type="match status" value="2"/>
</dbReference>
<feature type="domain" description="Phosphoenolpyruvate carboxykinase C-terminal P-loop" evidence="10">
    <location>
        <begin position="214"/>
        <end position="613"/>
    </location>
</feature>
<dbReference type="PANTHER" id="PTHR11561:SF0">
    <property type="entry name" value="PHOSPHOENOLPYRUVATE CARBOXYKINASE [GTP]-RELATED"/>
    <property type="match status" value="1"/>
</dbReference>
<dbReference type="GO" id="GO:0019543">
    <property type="term" value="P:propionate catabolic process"/>
    <property type="evidence" value="ECO:0007669"/>
    <property type="project" value="TreeGrafter"/>
</dbReference>
<evidence type="ECO:0000256" key="4">
    <source>
        <dbReference type="ARBA" id="ARBA00022723"/>
    </source>
</evidence>
<dbReference type="EC" id="4.1.1.32" evidence="3"/>
<dbReference type="InterPro" id="IPR035078">
    <property type="entry name" value="PEP_carboxykinase_GTP_N"/>
</dbReference>
<accession>A0A1G2M6M1</accession>
<dbReference type="NCBIfam" id="NF003253">
    <property type="entry name" value="PRK04210.1"/>
    <property type="match status" value="1"/>
</dbReference>
<evidence type="ECO:0000256" key="3">
    <source>
        <dbReference type="ARBA" id="ARBA00012306"/>
    </source>
</evidence>
<evidence type="ECO:0000256" key="9">
    <source>
        <dbReference type="ARBA" id="ARBA00023239"/>
    </source>
</evidence>
<dbReference type="InterPro" id="IPR035077">
    <property type="entry name" value="PEP_carboxykinase_GTP_C"/>
</dbReference>
<evidence type="ECO:0000313" key="12">
    <source>
        <dbReference type="EMBL" id="OHA18691.1"/>
    </source>
</evidence>
<dbReference type="GO" id="GO:0005525">
    <property type="term" value="F:GTP binding"/>
    <property type="evidence" value="ECO:0007669"/>
    <property type="project" value="UniProtKB-KW"/>
</dbReference>
<dbReference type="GO" id="GO:0071333">
    <property type="term" value="P:cellular response to glucose stimulus"/>
    <property type="evidence" value="ECO:0007669"/>
    <property type="project" value="TreeGrafter"/>
</dbReference>
<dbReference type="SUPFAM" id="SSF53795">
    <property type="entry name" value="PEP carboxykinase-like"/>
    <property type="match status" value="2"/>
</dbReference>
<dbReference type="GO" id="GO:0006107">
    <property type="term" value="P:oxaloacetate metabolic process"/>
    <property type="evidence" value="ECO:0007669"/>
    <property type="project" value="TreeGrafter"/>
</dbReference>
<dbReference type="EMBL" id="MHRF01000002">
    <property type="protein sequence ID" value="OHA18691.1"/>
    <property type="molecule type" value="Genomic_DNA"/>
</dbReference>
<dbReference type="InterPro" id="IPR013035">
    <property type="entry name" value="PEP_carboxykinase_C"/>
</dbReference>
<proteinExistence type="inferred from homology"/>
<protein>
    <recommendedName>
        <fullName evidence="3">phosphoenolpyruvate carboxykinase (GTP)</fullName>
        <ecNumber evidence="3">4.1.1.32</ecNumber>
    </recommendedName>
</protein>
<dbReference type="PANTHER" id="PTHR11561">
    <property type="entry name" value="PHOSPHOENOLPYRUVATE CARBOXYKINASE"/>
    <property type="match status" value="1"/>
</dbReference>
<organism evidence="12 13">
    <name type="scientific">Candidatus Taylorbacteria bacterium RIFCSPHIGHO2_01_FULL_46_22b</name>
    <dbReference type="NCBI Taxonomy" id="1802301"/>
    <lineage>
        <taxon>Bacteria</taxon>
        <taxon>Candidatus Tayloriibacteriota</taxon>
    </lineage>
</organism>
<keyword evidence="7" id="KW-0342">GTP-binding</keyword>
<sequence>QMKGITGANKVIMLDGSPAQRSRLNQALVKSGAFQALDPAKWPNSYASRSAPTDTARAEDKTLMVYSENRDNNRSFKYMSPDAAHSDVLPLFKNAMNGRDMFVVPALMGPEGSSLSRALVQVTDSPYVAANMAIMSRMGDPALRHINENNGVFTRGLHASADLDYSKLYVLHFPEGDPIADIWSVNSAYGGNALQGKKCLALRLAMTQARAEGWLAEHMLILKIKDPSGKTHYLTAAFPSACGKTNLAMLNPPTHFAQQGWEITTLGDDIAWLKPHSDGTLHAINPENGMFGVAPGTNDQTNGNMMDTLRRGNVIFTNVATTPDGDVWWEGLTPRPPKQFHDWRNREWEQIGSNTWAIDRQVKVEWNEGRGSWKVTSGEEFLPDALQGAKELPNAAHPNSRFTVAASQCPSLAQEWENPDGVPISLTLFGGRRPEFGLIPLVSAAQSWEQAVYMATVMGSAMTAAAFGAVGDIRRDAFAQLPFMGYPLPDYLRHWLSMPQSVRHLPQVATVNWFQRDDEGRFIWHGYGDNFRALEWLIRLGEGSAPYLDSPVGRLPGINGLDMTGYNMPEKHLAALTTFNPEAGWPAEADSRARHLAKYPDMPEAVTNEQKKLAGAINSF</sequence>
<keyword evidence="4" id="KW-0479">Metal-binding</keyword>
<keyword evidence="6" id="KW-0210">Decarboxylase</keyword>
<evidence type="ECO:0000259" key="11">
    <source>
        <dbReference type="Pfam" id="PF17297"/>
    </source>
</evidence>
<evidence type="ECO:0000256" key="6">
    <source>
        <dbReference type="ARBA" id="ARBA00022793"/>
    </source>
</evidence>
<dbReference type="GO" id="GO:0006094">
    <property type="term" value="P:gluconeogenesis"/>
    <property type="evidence" value="ECO:0007669"/>
    <property type="project" value="InterPro"/>
</dbReference>
<evidence type="ECO:0000259" key="10">
    <source>
        <dbReference type="Pfam" id="PF00821"/>
    </source>
</evidence>
<dbReference type="InterPro" id="IPR018091">
    <property type="entry name" value="PEP_carboxykin_GTP_CS"/>
</dbReference>
<dbReference type="STRING" id="1802301.A2664_00135"/>
<dbReference type="GO" id="GO:0005829">
    <property type="term" value="C:cytosol"/>
    <property type="evidence" value="ECO:0007669"/>
    <property type="project" value="TreeGrafter"/>
</dbReference>
<comment type="similarity">
    <text evidence="2">Belongs to the phosphoenolpyruvate carboxykinase [GTP] family.</text>
</comment>
<dbReference type="Pfam" id="PF17297">
    <property type="entry name" value="PEPCK_N"/>
    <property type="match status" value="1"/>
</dbReference>
<comment type="caution">
    <text evidence="12">The sequence shown here is derived from an EMBL/GenBank/DDBJ whole genome shotgun (WGS) entry which is preliminary data.</text>
</comment>
<dbReference type="GO" id="GO:0004613">
    <property type="term" value="F:phosphoenolpyruvate carboxykinase (GTP) activity"/>
    <property type="evidence" value="ECO:0007669"/>
    <property type="project" value="UniProtKB-EC"/>
</dbReference>
<keyword evidence="9" id="KW-0456">Lyase</keyword>
<dbReference type="PIRSF" id="PIRSF001348">
    <property type="entry name" value="PEP_carboxykinase_GTP"/>
    <property type="match status" value="1"/>
</dbReference>
<dbReference type="GO" id="GO:0033993">
    <property type="term" value="P:response to lipid"/>
    <property type="evidence" value="ECO:0007669"/>
    <property type="project" value="TreeGrafter"/>
</dbReference>
<evidence type="ECO:0000256" key="1">
    <source>
        <dbReference type="ARBA" id="ARBA00001936"/>
    </source>
</evidence>
<dbReference type="PROSITE" id="PS00505">
    <property type="entry name" value="PEPCK_GTP"/>
    <property type="match status" value="1"/>
</dbReference>
<comment type="cofactor">
    <cofactor evidence="1">
        <name>Mn(2+)</name>
        <dbReference type="ChEBI" id="CHEBI:29035"/>
    </cofactor>
</comment>
<evidence type="ECO:0000256" key="2">
    <source>
        <dbReference type="ARBA" id="ARBA00005796"/>
    </source>
</evidence>
<dbReference type="InterPro" id="IPR008210">
    <property type="entry name" value="PEP_carboxykinase_N"/>
</dbReference>
<dbReference type="Proteomes" id="UP000178873">
    <property type="component" value="Unassembled WGS sequence"/>
</dbReference>
<reference evidence="12 13" key="1">
    <citation type="journal article" date="2016" name="Nat. Commun.">
        <title>Thousands of microbial genomes shed light on interconnected biogeochemical processes in an aquifer system.</title>
        <authorList>
            <person name="Anantharaman K."/>
            <person name="Brown C.T."/>
            <person name="Hug L.A."/>
            <person name="Sharon I."/>
            <person name="Castelle C.J."/>
            <person name="Probst A.J."/>
            <person name="Thomas B.C."/>
            <person name="Singh A."/>
            <person name="Wilkins M.J."/>
            <person name="Karaoz U."/>
            <person name="Brodie E.L."/>
            <person name="Williams K.H."/>
            <person name="Hubbard S.S."/>
            <person name="Banfield J.F."/>
        </authorList>
    </citation>
    <scope>NUCLEOTIDE SEQUENCE [LARGE SCALE GENOMIC DNA]</scope>
</reference>
<evidence type="ECO:0000313" key="13">
    <source>
        <dbReference type="Proteomes" id="UP000178873"/>
    </source>
</evidence>